<dbReference type="RefSeq" id="YP_010359652.1">
    <property type="nucleotide sequence ID" value="NC_062775.1"/>
</dbReference>
<protein>
    <submittedName>
        <fullName evidence="2">Uncharacterized protein</fullName>
    </submittedName>
</protein>
<dbReference type="EMBL" id="MZ130485">
    <property type="protein sequence ID" value="QWM90080.1"/>
    <property type="molecule type" value="Genomic_DNA"/>
</dbReference>
<organism evidence="2 3">
    <name type="scientific">uncultured phage cr18_1</name>
    <dbReference type="NCBI Taxonomy" id="2986407"/>
    <lineage>
        <taxon>Viruses</taxon>
        <taxon>Duplodnaviria</taxon>
        <taxon>Heunggongvirae</taxon>
        <taxon>Uroviricota</taxon>
        <taxon>Caudoviricetes</taxon>
        <taxon>Crassvirales</taxon>
        <taxon>Steigviridae</taxon>
        <taxon>Asinivirinae</taxon>
        <taxon>Lebriduvirus</taxon>
        <taxon>Lebriduvirus gastrointestinalis</taxon>
    </lineage>
</organism>
<feature type="region of interest" description="Disordered" evidence="1">
    <location>
        <begin position="288"/>
        <end position="309"/>
    </location>
</feature>
<dbReference type="Proteomes" id="UP000827799">
    <property type="component" value="Segment"/>
</dbReference>
<evidence type="ECO:0000313" key="2">
    <source>
        <dbReference type="EMBL" id="QWM90080.1"/>
    </source>
</evidence>
<gene>
    <name evidence="2" type="primary">gp_22745</name>
</gene>
<feature type="compositionally biased region" description="Low complexity" evidence="1">
    <location>
        <begin position="298"/>
        <end position="309"/>
    </location>
</feature>
<evidence type="ECO:0000313" key="3">
    <source>
        <dbReference type="Proteomes" id="UP000827799"/>
    </source>
</evidence>
<proteinExistence type="predicted"/>
<dbReference type="KEGG" id="vg:75691995"/>
<name>A0AAE7S1M7_9CAUD</name>
<sequence>MKNKSVAMMAFASGSESKDRVRKLYIGVAPVFVIGVNPNKAEYEKLFNRTLEDAPVYVGEGEVGPEGNRIKVPQVRIDFIVKTDVEKCGVELTDKITFFLNKHKNFNRDGSKVEVINKYGESTYLPIGCLNGSEAIPDNMKWYDTSGMRPAYIGESDLTAFIKAFLNIPNKSYRKGDETVFIKNLADAEARLDKIESYFRGDISELKSVIGLQPNNRVKAMFGVRTTDDNNQFQAVYTKKFLKNVISDYSKLDEDLQARKNTGAYPTVEFLAEPIKEYVVESTDFSNPANDPLGAKSAPANAPWAAWNK</sequence>
<reference evidence="2 3" key="1">
    <citation type="submission" date="2021-04" db="EMBL/GenBank/DDBJ databases">
        <authorList>
            <person name="Shkoporov A.N."/>
            <person name="Stockdale S.R."/>
            <person name="Guerin E."/>
            <person name="Ross R.P."/>
            <person name="Hill C."/>
        </authorList>
    </citation>
    <scope>NUCLEOTIDE SEQUENCE [LARGE SCALE GENOMIC DNA]</scope>
    <source>
        <strain evidence="3">cr18_1</strain>
    </source>
</reference>
<accession>A0AAE7S1M7</accession>
<evidence type="ECO:0000256" key="1">
    <source>
        <dbReference type="SAM" id="MobiDB-lite"/>
    </source>
</evidence>
<dbReference type="GeneID" id="75691995"/>
<keyword evidence="3" id="KW-1185">Reference proteome</keyword>